<dbReference type="InterPro" id="IPR002611">
    <property type="entry name" value="IstB_ATP-bd"/>
</dbReference>
<dbReference type="GO" id="GO:0005524">
    <property type="term" value="F:ATP binding"/>
    <property type="evidence" value="ECO:0007669"/>
    <property type="project" value="InterPro"/>
</dbReference>
<name>A0A0F9LBX8_9ZZZZ</name>
<proteinExistence type="predicted"/>
<dbReference type="Gene3D" id="3.40.50.300">
    <property type="entry name" value="P-loop containing nucleotide triphosphate hydrolases"/>
    <property type="match status" value="1"/>
</dbReference>
<evidence type="ECO:0000313" key="2">
    <source>
        <dbReference type="EMBL" id="KKM90923.1"/>
    </source>
</evidence>
<reference evidence="2" key="1">
    <citation type="journal article" date="2015" name="Nature">
        <title>Complex archaea that bridge the gap between prokaryotes and eukaryotes.</title>
        <authorList>
            <person name="Spang A."/>
            <person name="Saw J.H."/>
            <person name="Jorgensen S.L."/>
            <person name="Zaremba-Niedzwiedzka K."/>
            <person name="Martijn J."/>
            <person name="Lind A.E."/>
            <person name="van Eijk R."/>
            <person name="Schleper C."/>
            <person name="Guy L."/>
            <person name="Ettema T.J."/>
        </authorList>
    </citation>
    <scope>NUCLEOTIDE SEQUENCE</scope>
</reference>
<dbReference type="SUPFAM" id="SSF52540">
    <property type="entry name" value="P-loop containing nucleoside triphosphate hydrolases"/>
    <property type="match status" value="1"/>
</dbReference>
<comment type="caution">
    <text evidence="2">The sequence shown here is derived from an EMBL/GenBank/DDBJ whole genome shotgun (WGS) entry which is preliminary data.</text>
</comment>
<dbReference type="AlphaFoldDB" id="A0A0F9LBX8"/>
<protein>
    <recommendedName>
        <fullName evidence="1">IstB-like ATP-binding domain-containing protein</fullName>
    </recommendedName>
</protein>
<dbReference type="EMBL" id="LAZR01006608">
    <property type="protein sequence ID" value="KKM90923.1"/>
    <property type="molecule type" value="Genomic_DNA"/>
</dbReference>
<sequence length="237" mass="26833">MKTRAEVADYTSQAKLAIVYGCKQCAGRDPNCACREMLRVETEAYEACVPRDFWKITPDDIHHNRKGFDEVVRPYCDKLRVARAKGYGLLLLGDNGVGKTTFMSYVLTRAISIGFTAFYTTLPQLDYEMKRGFRDSEAASRLREMLTSDFLALDEMGKESFKDGDSYMRTQVERVLKDRYDDGMPTVIATNASVSGLKKIYGATLASLLVGKYQIVVLQSGDYRKQMREQMEKDLGL</sequence>
<gene>
    <name evidence="2" type="ORF">LCGC14_1233760</name>
</gene>
<feature type="domain" description="IstB-like ATP-binding" evidence="1">
    <location>
        <begin position="89"/>
        <end position="228"/>
    </location>
</feature>
<accession>A0A0F9LBX8</accession>
<dbReference type="InterPro" id="IPR027417">
    <property type="entry name" value="P-loop_NTPase"/>
</dbReference>
<organism evidence="2">
    <name type="scientific">marine sediment metagenome</name>
    <dbReference type="NCBI Taxonomy" id="412755"/>
    <lineage>
        <taxon>unclassified sequences</taxon>
        <taxon>metagenomes</taxon>
        <taxon>ecological metagenomes</taxon>
    </lineage>
</organism>
<evidence type="ECO:0000259" key="1">
    <source>
        <dbReference type="Pfam" id="PF01695"/>
    </source>
</evidence>
<dbReference type="Pfam" id="PF01695">
    <property type="entry name" value="IstB_IS21"/>
    <property type="match status" value="1"/>
</dbReference>